<organism evidence="1 2">
    <name type="scientific">Moorena bouillonii PNG</name>
    <dbReference type="NCBI Taxonomy" id="568701"/>
    <lineage>
        <taxon>Bacteria</taxon>
        <taxon>Bacillati</taxon>
        <taxon>Cyanobacteriota</taxon>
        <taxon>Cyanophyceae</taxon>
        <taxon>Coleofasciculales</taxon>
        <taxon>Coleofasciculaceae</taxon>
        <taxon>Moorena</taxon>
    </lineage>
</organism>
<reference evidence="1 2" key="1">
    <citation type="submission" date="2016-10" db="EMBL/GenBank/DDBJ databases">
        <title>Comparative genomics uncovers the prolific and rare metabolic potential of the cyanobacterial genus Moorea.</title>
        <authorList>
            <person name="Leao T."/>
            <person name="Castelao G."/>
            <person name="Korobeynikov A."/>
            <person name="Monroe E.A."/>
            <person name="Podell S."/>
            <person name="Glukhov E."/>
            <person name="Allen E."/>
            <person name="Gerwick W.H."/>
            <person name="Gerwick L."/>
        </authorList>
    </citation>
    <scope>NUCLEOTIDE SEQUENCE [LARGE SCALE GENOMIC DNA]</scope>
    <source>
        <strain evidence="1 2">PNG5-198</strain>
    </source>
</reference>
<dbReference type="EMBL" id="MKZS01000001">
    <property type="protein sequence ID" value="OLT60196.1"/>
    <property type="molecule type" value="Genomic_DNA"/>
</dbReference>
<dbReference type="AlphaFoldDB" id="A0A1U7N2N8"/>
<sequence>MVSGDVSDDIAHCIIWDNSDLKARHGNDFGALITLTEHEQIKYKLNLDAWHAYDLTLIDF</sequence>
<dbReference type="Proteomes" id="UP000186657">
    <property type="component" value="Unassembled WGS sequence"/>
</dbReference>
<accession>A0A1U7N2N8</accession>
<gene>
    <name evidence="1" type="ORF">BJP37_15365</name>
</gene>
<protein>
    <submittedName>
        <fullName evidence="1">Uncharacterized protein</fullName>
    </submittedName>
</protein>
<proteinExistence type="predicted"/>
<comment type="caution">
    <text evidence="1">The sequence shown here is derived from an EMBL/GenBank/DDBJ whole genome shotgun (WGS) entry which is preliminary data.</text>
</comment>
<name>A0A1U7N2N8_9CYAN</name>
<evidence type="ECO:0000313" key="2">
    <source>
        <dbReference type="Proteomes" id="UP000186657"/>
    </source>
</evidence>
<keyword evidence="2" id="KW-1185">Reference proteome</keyword>
<evidence type="ECO:0000313" key="1">
    <source>
        <dbReference type="EMBL" id="OLT60196.1"/>
    </source>
</evidence>